<dbReference type="EMBL" id="RHHQ01000012">
    <property type="protein sequence ID" value="RNB87075.1"/>
    <property type="molecule type" value="Genomic_DNA"/>
</dbReference>
<organism evidence="1 2">
    <name type="scientific">Brevibacillus fluminis</name>
    <dbReference type="NCBI Taxonomy" id="511487"/>
    <lineage>
        <taxon>Bacteria</taxon>
        <taxon>Bacillati</taxon>
        <taxon>Bacillota</taxon>
        <taxon>Bacilli</taxon>
        <taxon>Bacillales</taxon>
        <taxon>Paenibacillaceae</taxon>
        <taxon>Brevibacillus</taxon>
    </lineage>
</organism>
<evidence type="ECO:0000313" key="1">
    <source>
        <dbReference type="EMBL" id="RNB87075.1"/>
    </source>
</evidence>
<evidence type="ECO:0000313" key="2">
    <source>
        <dbReference type="Proteomes" id="UP000271031"/>
    </source>
</evidence>
<dbReference type="Proteomes" id="UP000271031">
    <property type="component" value="Unassembled WGS sequence"/>
</dbReference>
<keyword evidence="2" id="KW-1185">Reference proteome</keyword>
<protein>
    <submittedName>
        <fullName evidence="1">Uncharacterized protein</fullName>
    </submittedName>
</protein>
<reference evidence="1 2" key="1">
    <citation type="submission" date="2018-10" db="EMBL/GenBank/DDBJ databases">
        <title>Phylogenomics of Brevibacillus.</title>
        <authorList>
            <person name="Dunlap C."/>
        </authorList>
    </citation>
    <scope>NUCLEOTIDE SEQUENCE [LARGE SCALE GENOMIC DNA]</scope>
    <source>
        <strain evidence="1 2">JCM 15716</strain>
    </source>
</reference>
<dbReference type="AlphaFoldDB" id="A0A3M8DI77"/>
<accession>A0A3M8DI77</accession>
<gene>
    <name evidence="1" type="ORF">EDM56_15380</name>
</gene>
<proteinExistence type="predicted"/>
<sequence>MVEGPGFSEKSSSALLRCLLGAGGDRLRAKMETAPQRHTLRGGCISGMICDAKDVSIFALRLAGIVKAPLRFFPKIPWLLRRHSFNIMGE</sequence>
<name>A0A3M8DI77_9BACL</name>
<comment type="caution">
    <text evidence="1">The sequence shown here is derived from an EMBL/GenBank/DDBJ whole genome shotgun (WGS) entry which is preliminary data.</text>
</comment>